<dbReference type="EMBL" id="VORV01000002">
    <property type="protein sequence ID" value="TXD79168.1"/>
    <property type="molecule type" value="Genomic_DNA"/>
</dbReference>
<dbReference type="Pfam" id="PF13349">
    <property type="entry name" value="DUF4097"/>
    <property type="match status" value="1"/>
</dbReference>
<accession>A0A2W7RR54</accession>
<feature type="chain" id="PRO_5016132873" evidence="1">
    <location>
        <begin position="24"/>
        <end position="309"/>
    </location>
</feature>
<evidence type="ECO:0000313" key="5">
    <source>
        <dbReference type="Proteomes" id="UP000249115"/>
    </source>
</evidence>
<keyword evidence="1" id="KW-0732">Signal</keyword>
<evidence type="ECO:0000313" key="4">
    <source>
        <dbReference type="EMBL" id="TXD79168.1"/>
    </source>
</evidence>
<dbReference type="PROSITE" id="PS50065">
    <property type="entry name" value="HMG_COA_REDUCTASE_4"/>
    <property type="match status" value="1"/>
</dbReference>
<protein>
    <submittedName>
        <fullName evidence="4">DUF4097 domain-containing protein</fullName>
    </submittedName>
    <submittedName>
        <fullName evidence="3">Putative adhesin</fullName>
    </submittedName>
</protein>
<keyword evidence="6" id="KW-1185">Reference proteome</keyword>
<dbReference type="RefSeq" id="WP_086498135.1">
    <property type="nucleotide sequence ID" value="NZ_MSSV01000001.1"/>
</dbReference>
<dbReference type="AlphaFoldDB" id="A0A2W7RR54"/>
<evidence type="ECO:0000256" key="1">
    <source>
        <dbReference type="SAM" id="SignalP"/>
    </source>
</evidence>
<dbReference type="GO" id="GO:0015936">
    <property type="term" value="P:coenzyme A metabolic process"/>
    <property type="evidence" value="ECO:0007669"/>
    <property type="project" value="InterPro"/>
</dbReference>
<dbReference type="GO" id="GO:0004420">
    <property type="term" value="F:hydroxymethylglutaryl-CoA reductase (NADPH) activity"/>
    <property type="evidence" value="ECO:0007669"/>
    <property type="project" value="InterPro"/>
</dbReference>
<comment type="caution">
    <text evidence="3">The sequence shown here is derived from an EMBL/GenBank/DDBJ whole genome shotgun (WGS) entry which is preliminary data.</text>
</comment>
<dbReference type="EMBL" id="QKZU01000001">
    <property type="protein sequence ID" value="PZX61030.1"/>
    <property type="molecule type" value="Genomic_DNA"/>
</dbReference>
<dbReference type="Proteomes" id="UP000249115">
    <property type="component" value="Unassembled WGS sequence"/>
</dbReference>
<reference evidence="3 5" key="1">
    <citation type="submission" date="2018-06" db="EMBL/GenBank/DDBJ databases">
        <title>Genomic Encyclopedia of Archaeal and Bacterial Type Strains, Phase II (KMG-II): from individual species to whole genera.</title>
        <authorList>
            <person name="Goeker M."/>
        </authorList>
    </citation>
    <scope>NUCLEOTIDE SEQUENCE [LARGE SCALE GENOMIC DNA]</scope>
    <source>
        <strain evidence="3 5">DSM 22686</strain>
    </source>
</reference>
<feature type="domain" description="DUF4097" evidence="2">
    <location>
        <begin position="151"/>
        <end position="308"/>
    </location>
</feature>
<evidence type="ECO:0000259" key="2">
    <source>
        <dbReference type="Pfam" id="PF13349"/>
    </source>
</evidence>
<feature type="signal peptide" evidence="1">
    <location>
        <begin position="1"/>
        <end position="23"/>
    </location>
</feature>
<proteinExistence type="predicted"/>
<dbReference type="InterPro" id="IPR002202">
    <property type="entry name" value="HMG_CoA_Rdtase"/>
</dbReference>
<dbReference type="InterPro" id="IPR025164">
    <property type="entry name" value="Toastrack_DUF4097"/>
</dbReference>
<sequence>MKNFIKQSSLALAMMLISIVSFAQKVLVDTNKSYSNIKAIEVSGGWLDVSFVGGSGSEVKVEAFLESTNEKQDIVFVTVGDVLKISHEQSSSNSSWGKTSSKGYIKISGPMNIDLNMKNSSGSLAVDKVVGDNTTLRVSSGKITATNISGDLNIKASSGALIIDKVSGDVEAGVTSGNVDISNVGGGVSYQSTSGSLTADRVKGELSVSITSGNAKLSNIGSLGAMKFTSGNIRATNAGLSGNTNFNGTSGNFKIQTPSDLKDYNFSLKASSGNVKVGGINTGKNLEINNDSSKWVKGSISSGNITIEN</sequence>
<dbReference type="OrthoDB" id="838235at2"/>
<dbReference type="Proteomes" id="UP000321927">
    <property type="component" value="Unassembled WGS sequence"/>
</dbReference>
<evidence type="ECO:0000313" key="6">
    <source>
        <dbReference type="Proteomes" id="UP000321927"/>
    </source>
</evidence>
<evidence type="ECO:0000313" key="3">
    <source>
        <dbReference type="EMBL" id="PZX61030.1"/>
    </source>
</evidence>
<reference evidence="4 6" key="2">
    <citation type="submission" date="2019-08" db="EMBL/GenBank/DDBJ databases">
        <title>Genome of Algoriphagus ratkowskyi IC026.</title>
        <authorList>
            <person name="Bowman J.P."/>
        </authorList>
    </citation>
    <scope>NUCLEOTIDE SEQUENCE [LARGE SCALE GENOMIC DNA]</scope>
    <source>
        <strain evidence="4 6">IC026</strain>
    </source>
</reference>
<organism evidence="3 5">
    <name type="scientific">Algoriphagus ratkowskyi</name>
    <dbReference type="NCBI Taxonomy" id="57028"/>
    <lineage>
        <taxon>Bacteria</taxon>
        <taxon>Pseudomonadati</taxon>
        <taxon>Bacteroidota</taxon>
        <taxon>Cytophagia</taxon>
        <taxon>Cytophagales</taxon>
        <taxon>Cyclobacteriaceae</taxon>
        <taxon>Algoriphagus</taxon>
    </lineage>
</organism>
<gene>
    <name evidence="4" type="ORF">ESW18_02720</name>
    <name evidence="3" type="ORF">LV84_00018</name>
</gene>
<name>A0A2W7RR54_9BACT</name>